<dbReference type="InterPro" id="IPR027603">
    <property type="entry name" value="LIC12162"/>
</dbReference>
<organism evidence="1 2">
    <name type="scientific">Selenomonas sputigena</name>
    <dbReference type="NCBI Taxonomy" id="69823"/>
    <lineage>
        <taxon>Bacteria</taxon>
        <taxon>Bacillati</taxon>
        <taxon>Bacillota</taxon>
        <taxon>Negativicutes</taxon>
        <taxon>Selenomonadales</taxon>
        <taxon>Selenomonadaceae</taxon>
        <taxon>Selenomonas</taxon>
    </lineage>
</organism>
<sequence length="619" mass="72855">MTTKNKRIFLPLTIHRKLWDTDATMVFLNQVYCEQLDEAERLSLHYSNCNASLPVKDQDFQKNIREIAACIGGVVNTHCNICEDRGYWEKLFFRWLLYIVYDIQVKLLQFEELKKNYPDQIFYTYTKKEFADKDFFEGGIESLWEDDYHLWLYTYLAKNYFGVQVIPVKVEEQIAASVENKKRNNAFLQTICRRIKKVFTESPRRTLRKTIYYYHRTFDYNNAEVLYYCLNASSDTYIDWAVGTSGRIQQLRYPYNPIHVPTSLKLRGELTSALRTLNTVSPIVADVIGRIFPKLYLEEYSYHHANSMSLLKKYRRLKAIFSLTGILSSCPETIFSLLAQNRGVKIIGLQHGGNHEFIEGVLDQEEYLNDVFYSWAGDAVRPCSSICEILSAPSYKFECYRNTRYAERYVLFVGSALFMYPRCDEYAGEDVHRKRYIERQIEFFSSLDEKAKEDLYVKEYYVDSGWHIVSRVAKAFPMLKFLGTKQIAITYGTVDIVDRNMSFVEAIAACKLMICDHLSTTWREALYLDKPFIMLLDREICPFREEALESVHLMESVGIILYDCEEAASLLSRIHDDVLGWWNEPERQAVIKKIRENYLFEVEDIDGWWMRELLRQARS</sequence>
<proteinExistence type="predicted"/>
<accession>A0ABV3X598</accession>
<protein>
    <submittedName>
        <fullName evidence="1">LIC12162 family protein</fullName>
    </submittedName>
</protein>
<dbReference type="EMBL" id="JARVLH010000003">
    <property type="protein sequence ID" value="MEX5285199.1"/>
    <property type="molecule type" value="Genomic_DNA"/>
</dbReference>
<evidence type="ECO:0000313" key="2">
    <source>
        <dbReference type="Proteomes" id="UP001559623"/>
    </source>
</evidence>
<keyword evidence="2" id="KW-1185">Reference proteome</keyword>
<reference evidence="1 2" key="1">
    <citation type="submission" date="2023-04" db="EMBL/GenBank/DDBJ databases">
        <title>Genome Sequence of Selenomonas sputigena ATCC 33150.</title>
        <authorList>
            <person name="Miller D.P."/>
            <person name="Anvari S."/>
            <person name="Polson S.W."/>
            <person name="Macdonald M."/>
            <person name="Mcdowell J.V."/>
        </authorList>
    </citation>
    <scope>NUCLEOTIDE SEQUENCE [LARGE SCALE GENOMIC DNA]</scope>
    <source>
        <strain evidence="1 2">ATCC 33150</strain>
    </source>
</reference>
<comment type="caution">
    <text evidence="1">The sequence shown here is derived from an EMBL/GenBank/DDBJ whole genome shotgun (WGS) entry which is preliminary data.</text>
</comment>
<evidence type="ECO:0000313" key="1">
    <source>
        <dbReference type="EMBL" id="MEX5285199.1"/>
    </source>
</evidence>
<dbReference type="NCBIfam" id="TIGR04331">
    <property type="entry name" value="o_ant_LIC12162"/>
    <property type="match status" value="1"/>
</dbReference>
<name>A0ABV3X598_9FIRM</name>
<gene>
    <name evidence="1" type="ORF">QCO44_06040</name>
</gene>
<dbReference type="Proteomes" id="UP001559623">
    <property type="component" value="Unassembled WGS sequence"/>
</dbReference>
<dbReference type="RefSeq" id="WP_368846927.1">
    <property type="nucleotide sequence ID" value="NZ_CP194411.1"/>
</dbReference>